<dbReference type="PROSITE" id="PS51257">
    <property type="entry name" value="PROKAR_LIPOPROTEIN"/>
    <property type="match status" value="1"/>
</dbReference>
<gene>
    <name evidence="3" type="ORF">SAMN06295937_10048</name>
</gene>
<evidence type="ECO:0000259" key="2">
    <source>
        <dbReference type="Pfam" id="PF01593"/>
    </source>
</evidence>
<dbReference type="PANTHER" id="PTHR16128:SF5">
    <property type="entry name" value="FAD_NAD(P)-BINDING OXIDOREDUCTASE FAMILY PROTEIN"/>
    <property type="match status" value="1"/>
</dbReference>
<dbReference type="PANTHER" id="PTHR16128">
    <property type="entry name" value="FAD/NAD(P)-BINDING OXIDOREDUCTASE FAMILY PROTEIN"/>
    <property type="match status" value="1"/>
</dbReference>
<dbReference type="Pfam" id="PF13450">
    <property type="entry name" value="NAD_binding_8"/>
    <property type="match status" value="1"/>
</dbReference>
<keyword evidence="1" id="KW-0732">Signal</keyword>
<dbReference type="Pfam" id="PF01593">
    <property type="entry name" value="Amino_oxidase"/>
    <property type="match status" value="1"/>
</dbReference>
<dbReference type="InterPro" id="IPR036188">
    <property type="entry name" value="FAD/NAD-bd_sf"/>
</dbReference>
<dbReference type="SUPFAM" id="SSF51905">
    <property type="entry name" value="FAD/NAD(P)-binding domain"/>
    <property type="match status" value="1"/>
</dbReference>
<dbReference type="InterPro" id="IPR002937">
    <property type="entry name" value="Amino_oxidase"/>
</dbReference>
<protein>
    <recommendedName>
        <fullName evidence="2">Amine oxidase domain-containing protein</fullName>
    </recommendedName>
</protein>
<dbReference type="Gene3D" id="3.50.50.60">
    <property type="entry name" value="FAD/NAD(P)-binding domain"/>
    <property type="match status" value="1"/>
</dbReference>
<dbReference type="EMBL" id="FUYP01000004">
    <property type="protein sequence ID" value="SKB35707.1"/>
    <property type="molecule type" value="Genomic_DNA"/>
</dbReference>
<feature type="domain" description="Amine oxidase" evidence="2">
    <location>
        <begin position="96"/>
        <end position="270"/>
    </location>
</feature>
<evidence type="ECO:0000256" key="1">
    <source>
        <dbReference type="SAM" id="SignalP"/>
    </source>
</evidence>
<feature type="signal peptide" evidence="1">
    <location>
        <begin position="1"/>
        <end position="22"/>
    </location>
</feature>
<dbReference type="Gene3D" id="3.90.660.10">
    <property type="match status" value="1"/>
</dbReference>
<sequence length="323" mass="34544">MMRVAVIGAGIAGLACANALRAAGHVPAIFERSCAVGGRMSTRKAASGYADISFDHGATHFTVRSNAFKALVDDWHARDLAAPWPAAGLHAWVGTPTMDAPLMDMARHHDIRFDTAITAVTRQGPRWTIHSEKQRFDDFDAAVLAIPAEQAAPLLSLHDFDMARAAMGVTSRPVWSATFLFPERIAVLPDFLRGPAPLVHAVRSNARPGRGDAEHWVVQADWNWSDANIAQEPSAVSSALFAIFQDVAGEPLPEPLLADAQRWRFAHPSGSDLGHLWNGAIGIGACGDWLSHGFVEYAWQSGNALGVAIASEAVGTPIVPAQS</sequence>
<accession>A0A1T5ALM8</accession>
<proteinExistence type="predicted"/>
<name>A0A1T5ALM8_9SPHN</name>
<dbReference type="OrthoDB" id="5792777at2"/>
<dbReference type="GO" id="GO:0016491">
    <property type="term" value="F:oxidoreductase activity"/>
    <property type="evidence" value="ECO:0007669"/>
    <property type="project" value="InterPro"/>
</dbReference>
<dbReference type="PRINTS" id="PR00419">
    <property type="entry name" value="ADXRDTASE"/>
</dbReference>
<organism evidence="3 4">
    <name type="scientific">Sphingopyxis flava</name>
    <dbReference type="NCBI Taxonomy" id="1507287"/>
    <lineage>
        <taxon>Bacteria</taxon>
        <taxon>Pseudomonadati</taxon>
        <taxon>Pseudomonadota</taxon>
        <taxon>Alphaproteobacteria</taxon>
        <taxon>Sphingomonadales</taxon>
        <taxon>Sphingomonadaceae</taxon>
        <taxon>Sphingopyxis</taxon>
    </lineage>
</organism>
<keyword evidence="4" id="KW-1185">Reference proteome</keyword>
<evidence type="ECO:0000313" key="4">
    <source>
        <dbReference type="Proteomes" id="UP000190044"/>
    </source>
</evidence>
<reference evidence="4" key="1">
    <citation type="submission" date="2017-02" db="EMBL/GenBank/DDBJ databases">
        <authorList>
            <person name="Varghese N."/>
            <person name="Submissions S."/>
        </authorList>
    </citation>
    <scope>NUCLEOTIDE SEQUENCE [LARGE SCALE GENOMIC DNA]</scope>
    <source>
        <strain evidence="4">R11H</strain>
    </source>
</reference>
<dbReference type="Proteomes" id="UP000190044">
    <property type="component" value="Unassembled WGS sequence"/>
</dbReference>
<feature type="chain" id="PRO_5012662300" description="Amine oxidase domain-containing protein" evidence="1">
    <location>
        <begin position="23"/>
        <end position="323"/>
    </location>
</feature>
<evidence type="ECO:0000313" key="3">
    <source>
        <dbReference type="EMBL" id="SKB35707.1"/>
    </source>
</evidence>
<dbReference type="AlphaFoldDB" id="A0A1T5ALM8"/>